<dbReference type="Proteomes" id="UP001050975">
    <property type="component" value="Unassembled WGS sequence"/>
</dbReference>
<keyword evidence="2" id="KW-1185">Reference proteome</keyword>
<dbReference type="RefSeq" id="WP_226584377.1">
    <property type="nucleotide sequence ID" value="NZ_BLAY01000061.1"/>
</dbReference>
<sequence>MNFDAERLYNLLPAIYRIRDDEQGKPLYALLSAIAQEVAILEEDLSQLYDDQFIETCAEWVIPYIGDLVASRTIRNLGNLTPKILSTRAEVANTIAYRRRKGTASMLEQLARDVTGWDARVVEFFQLLATTQYMNHLRPQNRSWLDLRNWESLERLHTAFETIPHTLDVRRIASGRGRYNIPNIGIFLWRLNSYSLANSPAFKLDDRRYLFNSLGNNTQLFNKPETEDEITHLASPINVPMPISRRVLDRYLEVYYGEEKSLFIKVDNAKIDINQIVVCNLSDKTGGEWAHKPENKIAIDPVLGRIAFPDTQTPTDVRVIYHYGFSANMGGGEYDRADSLDFKLEPVVKVPQQYPTIQQALNAVVDGGVVEIENSDRYTENLTINVNPGKRIELRAADGFRPTIVLNSNLQITGGENAEVTINGLLISGASLQLPATNNRLLQQRISKTGGTPIPQEFLERSNKLKQLRLIHCTLVPGLSLSIDGEPQNPTSSSLIVECDRTIVEIALSILGSLQVVDSATVQISNSIVDATAEDNVAYSALDSKSAGGNLTIKNSTAIGKVHTVVMELASNTIFFSTLTKTDTWKAPVWAERRQIGCVRFCYLDFNSLVPRRYYCQPKTAQDAARVLPQFTSIRYGDPGYCQLSQRCALEIRQGADDESEIGAFHDLYQPQRETNLRVRLDEYLRFGLEAGIFYAT</sequence>
<evidence type="ECO:0000313" key="2">
    <source>
        <dbReference type="Proteomes" id="UP001050975"/>
    </source>
</evidence>
<evidence type="ECO:0008006" key="3">
    <source>
        <dbReference type="Google" id="ProtNLM"/>
    </source>
</evidence>
<dbReference type="Gene3D" id="2.160.20.10">
    <property type="entry name" value="Single-stranded right-handed beta-helix, Pectin lyase-like"/>
    <property type="match status" value="1"/>
</dbReference>
<accession>A0AAV3XBN2</accession>
<dbReference type="EMBL" id="BLAY01000061">
    <property type="protein sequence ID" value="GET39230.1"/>
    <property type="molecule type" value="Genomic_DNA"/>
</dbReference>
<dbReference type="InterPro" id="IPR011050">
    <property type="entry name" value="Pectin_lyase_fold/virulence"/>
</dbReference>
<proteinExistence type="predicted"/>
<dbReference type="AlphaFoldDB" id="A0AAV3XBN2"/>
<evidence type="ECO:0000313" key="1">
    <source>
        <dbReference type="EMBL" id="GET39230.1"/>
    </source>
</evidence>
<protein>
    <recommendedName>
        <fullName evidence="3">Baseplate protein J-like domain-containing protein</fullName>
    </recommendedName>
</protein>
<comment type="caution">
    <text evidence="1">The sequence shown here is derived from an EMBL/GenBank/DDBJ whole genome shotgun (WGS) entry which is preliminary data.</text>
</comment>
<name>A0AAV3XBN2_9CYAN</name>
<reference evidence="1" key="1">
    <citation type="submission" date="2019-10" db="EMBL/GenBank/DDBJ databases">
        <title>Draft genome sequece of Microseira wollei NIES-4236.</title>
        <authorList>
            <person name="Yamaguchi H."/>
            <person name="Suzuki S."/>
            <person name="Kawachi M."/>
        </authorList>
    </citation>
    <scope>NUCLEOTIDE SEQUENCE</scope>
    <source>
        <strain evidence="1">NIES-4236</strain>
    </source>
</reference>
<dbReference type="InterPro" id="IPR012334">
    <property type="entry name" value="Pectin_lyas_fold"/>
</dbReference>
<dbReference type="SUPFAM" id="SSF51126">
    <property type="entry name" value="Pectin lyase-like"/>
    <property type="match status" value="1"/>
</dbReference>
<gene>
    <name evidence="1" type="ORF">MiSe_39940</name>
</gene>
<organism evidence="1 2">
    <name type="scientific">Microseira wollei NIES-4236</name>
    <dbReference type="NCBI Taxonomy" id="2530354"/>
    <lineage>
        <taxon>Bacteria</taxon>
        <taxon>Bacillati</taxon>
        <taxon>Cyanobacteriota</taxon>
        <taxon>Cyanophyceae</taxon>
        <taxon>Oscillatoriophycideae</taxon>
        <taxon>Aerosakkonematales</taxon>
        <taxon>Aerosakkonemataceae</taxon>
        <taxon>Microseira</taxon>
    </lineage>
</organism>